<gene>
    <name evidence="1" type="ORF">ATANTOWER_017363</name>
</gene>
<protein>
    <submittedName>
        <fullName evidence="1">Uncharacterized protein</fullName>
    </submittedName>
</protein>
<name>A0ABU7C1F9_9TELE</name>
<comment type="caution">
    <text evidence="1">The sequence shown here is derived from an EMBL/GenBank/DDBJ whole genome shotgun (WGS) entry which is preliminary data.</text>
</comment>
<dbReference type="Proteomes" id="UP001345963">
    <property type="component" value="Unassembled WGS sequence"/>
</dbReference>
<dbReference type="EMBL" id="JAHUTI010078713">
    <property type="protein sequence ID" value="MED6256757.1"/>
    <property type="molecule type" value="Genomic_DNA"/>
</dbReference>
<sequence length="111" mass="12487">MPGVVQPATRSRGVGLESPPSFKRLTMASDVFSFISLHPIPFFTHVHNLHFGSQLNSWYNSVQLNGPKVSGIRTAAAGGMLWKPFITSVLTVERRTWRGTQSNHWTQRREP</sequence>
<keyword evidence="2" id="KW-1185">Reference proteome</keyword>
<organism evidence="1 2">
    <name type="scientific">Ataeniobius toweri</name>
    <dbReference type="NCBI Taxonomy" id="208326"/>
    <lineage>
        <taxon>Eukaryota</taxon>
        <taxon>Metazoa</taxon>
        <taxon>Chordata</taxon>
        <taxon>Craniata</taxon>
        <taxon>Vertebrata</taxon>
        <taxon>Euteleostomi</taxon>
        <taxon>Actinopterygii</taxon>
        <taxon>Neopterygii</taxon>
        <taxon>Teleostei</taxon>
        <taxon>Neoteleostei</taxon>
        <taxon>Acanthomorphata</taxon>
        <taxon>Ovalentaria</taxon>
        <taxon>Atherinomorphae</taxon>
        <taxon>Cyprinodontiformes</taxon>
        <taxon>Goodeidae</taxon>
        <taxon>Ataeniobius</taxon>
    </lineage>
</organism>
<evidence type="ECO:0000313" key="1">
    <source>
        <dbReference type="EMBL" id="MED6256757.1"/>
    </source>
</evidence>
<evidence type="ECO:0000313" key="2">
    <source>
        <dbReference type="Proteomes" id="UP001345963"/>
    </source>
</evidence>
<reference evidence="1 2" key="1">
    <citation type="submission" date="2021-07" db="EMBL/GenBank/DDBJ databases">
        <authorList>
            <person name="Palmer J.M."/>
        </authorList>
    </citation>
    <scope>NUCLEOTIDE SEQUENCE [LARGE SCALE GENOMIC DNA]</scope>
    <source>
        <strain evidence="1 2">AT_MEX2019</strain>
        <tissue evidence="1">Muscle</tissue>
    </source>
</reference>
<accession>A0ABU7C1F9</accession>
<proteinExistence type="predicted"/>